<proteinExistence type="predicted"/>
<name>A8RZK9_ENTBW</name>
<organism evidence="2 3">
    <name type="scientific">Enterocloster bolteae (strain ATCC BAA-613 / DSM 15670 / CCUG 46953 / JCM 12243 / WAL 16351)</name>
    <name type="common">Clostridium bolteae</name>
    <dbReference type="NCBI Taxonomy" id="411902"/>
    <lineage>
        <taxon>Bacteria</taxon>
        <taxon>Bacillati</taxon>
        <taxon>Bacillota</taxon>
        <taxon>Clostridia</taxon>
        <taxon>Lachnospirales</taxon>
        <taxon>Lachnospiraceae</taxon>
        <taxon>Enterocloster</taxon>
    </lineage>
</organism>
<evidence type="ECO:0000259" key="1">
    <source>
        <dbReference type="Pfam" id="PF07561"/>
    </source>
</evidence>
<evidence type="ECO:0000313" key="3">
    <source>
        <dbReference type="Proteomes" id="UP000005396"/>
    </source>
</evidence>
<dbReference type="AlphaFoldDB" id="A8RZK9"/>
<reference evidence="2 3" key="2">
    <citation type="submission" date="2007-09" db="EMBL/GenBank/DDBJ databases">
        <title>Draft genome sequence of Clostridium bolteae (ATCC BAA-613).</title>
        <authorList>
            <person name="Sudarsanam P."/>
            <person name="Ley R."/>
            <person name="Guruge J."/>
            <person name="Turnbaugh P.J."/>
            <person name="Mahowald M."/>
            <person name="Liep D."/>
            <person name="Gordon J."/>
        </authorList>
    </citation>
    <scope>NUCLEOTIDE SEQUENCE [LARGE SCALE GENOMIC DNA]</scope>
    <source>
        <strain evidence="3">ATCC BAA-613 / DSM 15670 / CCUG 46953 / JCM 12243 / WAL 16351</strain>
    </source>
</reference>
<sequence length="119" mass="13173">MSFGKHEDQEKEVRTMTKLECSVKNCLHNADNCCCKAAIAVDGNKAKTAEQTCCASFDENKGGKFTNLFKTPETRLEIACDAVKCVYNEEHRCSAERIDISGDGACECTETRCSTFKAR</sequence>
<accession>A8RZK9</accession>
<dbReference type="InterPro" id="IPR011437">
    <property type="entry name" value="DUF1540"/>
</dbReference>
<dbReference type="eggNOG" id="ENOG50330E2">
    <property type="taxonomic scope" value="Bacteria"/>
</dbReference>
<gene>
    <name evidence="2" type="ORF">CLOBOL_05441</name>
</gene>
<dbReference type="PaxDb" id="411902-CLOBOL_05441"/>
<dbReference type="HOGENOM" id="CLU_159977_1_0_9"/>
<feature type="domain" description="DUF1540" evidence="1">
    <location>
        <begin position="78"/>
        <end position="116"/>
    </location>
</feature>
<comment type="caution">
    <text evidence="2">The sequence shown here is derived from an EMBL/GenBank/DDBJ whole genome shotgun (WGS) entry which is preliminary data.</text>
</comment>
<reference evidence="2 3" key="1">
    <citation type="submission" date="2007-08" db="EMBL/GenBank/DDBJ databases">
        <authorList>
            <person name="Fulton L."/>
            <person name="Clifton S."/>
            <person name="Fulton B."/>
            <person name="Xu J."/>
            <person name="Minx P."/>
            <person name="Pepin K.H."/>
            <person name="Johnson M."/>
            <person name="Thiruvilangam P."/>
            <person name="Bhonagiri V."/>
            <person name="Nash W.E."/>
            <person name="Mardis E.R."/>
            <person name="Wilson R.K."/>
        </authorList>
    </citation>
    <scope>NUCLEOTIDE SEQUENCE [LARGE SCALE GENOMIC DNA]</scope>
    <source>
        <strain evidence="3">ATCC BAA-613 / DSM 15670 / CCUG 46953 / JCM 12243 / WAL 16351</strain>
    </source>
</reference>
<dbReference type="Pfam" id="PF07561">
    <property type="entry name" value="DUF1540"/>
    <property type="match status" value="2"/>
</dbReference>
<evidence type="ECO:0000313" key="2">
    <source>
        <dbReference type="EMBL" id="EDP14273.1"/>
    </source>
</evidence>
<feature type="domain" description="DUF1540" evidence="1">
    <location>
        <begin position="20"/>
        <end position="57"/>
    </location>
</feature>
<dbReference type="Proteomes" id="UP000005396">
    <property type="component" value="Unassembled WGS sequence"/>
</dbReference>
<protein>
    <recommendedName>
        <fullName evidence="1">DUF1540 domain-containing protein</fullName>
    </recommendedName>
</protein>
<dbReference type="EMBL" id="ABCC02000040">
    <property type="protein sequence ID" value="EDP14273.1"/>
    <property type="molecule type" value="Genomic_DNA"/>
</dbReference>